<keyword evidence="2" id="KW-0969">Cilium</keyword>
<proteinExistence type="predicted"/>
<evidence type="ECO:0000313" key="3">
    <source>
        <dbReference type="Proteomes" id="UP001076655"/>
    </source>
</evidence>
<dbReference type="InterPro" id="IPR001543">
    <property type="entry name" value="FliN-like_C"/>
</dbReference>
<reference evidence="2" key="1">
    <citation type="submission" date="2022-08" db="EMBL/GenBank/DDBJ databases">
        <authorList>
            <person name="Dale J.L."/>
        </authorList>
    </citation>
    <scope>NUCLEOTIDE SEQUENCE</scope>
    <source>
        <strain evidence="2">2022EL-00758</strain>
    </source>
</reference>
<name>A0A9Q4GSV5_MORMO</name>
<keyword evidence="2" id="KW-0966">Cell projection</keyword>
<gene>
    <name evidence="2" type="ORF">N0392_06100</name>
</gene>
<comment type="caution">
    <text evidence="2">The sequence shown here is derived from an EMBL/GenBank/DDBJ whole genome shotgun (WGS) entry which is preliminary data.</text>
</comment>
<dbReference type="Gene3D" id="2.30.330.10">
    <property type="entry name" value="SpoA-like"/>
    <property type="match status" value="1"/>
</dbReference>
<dbReference type="AlphaFoldDB" id="A0A9Q4GSV5"/>
<sequence>MNGRFSSPVVILSEQDLAAIRLKQRYRTRYSSGSGDAEIRYQTHTTTLTLTVTRRGQSGSVYCSYDDLAVLLQPQLSGTDIHLLPDDILATLITAWLDSHSAEFHLQGIIKENKTVTGLTVIFNNAIFVFSDISLIHSHLELMNTPTAKIPLKIRICSADFYLPRCEILRLNTDDLIISPFPDDHIPVSVYYRHTFAATGTLHSNKVTIRKMTLHSRRKTALSSLKSVIRFELAETEITLDELAALKPDSLITLTGQSEHYIRVFCDDDYIADGILVSFQQRLAVQIKTLTGIPENSDTGS</sequence>
<keyword evidence="2" id="KW-0282">Flagellum</keyword>
<dbReference type="InterPro" id="IPR036429">
    <property type="entry name" value="SpoA-like_sf"/>
</dbReference>
<dbReference type="SUPFAM" id="SSF101801">
    <property type="entry name" value="Surface presentation of antigens (SPOA)"/>
    <property type="match status" value="1"/>
</dbReference>
<dbReference type="RefSeq" id="WP_260250229.1">
    <property type="nucleotide sequence ID" value="NZ_JALMEJ010000019.1"/>
</dbReference>
<organism evidence="2 3">
    <name type="scientific">Morganella morganii</name>
    <name type="common">Proteus morganii</name>
    <dbReference type="NCBI Taxonomy" id="582"/>
    <lineage>
        <taxon>Bacteria</taxon>
        <taxon>Pseudomonadati</taxon>
        <taxon>Pseudomonadota</taxon>
        <taxon>Gammaproteobacteria</taxon>
        <taxon>Enterobacterales</taxon>
        <taxon>Morganellaceae</taxon>
        <taxon>Morganella</taxon>
    </lineage>
</organism>
<evidence type="ECO:0000259" key="1">
    <source>
        <dbReference type="Pfam" id="PF01052"/>
    </source>
</evidence>
<dbReference type="Proteomes" id="UP001076655">
    <property type="component" value="Unassembled WGS sequence"/>
</dbReference>
<evidence type="ECO:0000313" key="2">
    <source>
        <dbReference type="EMBL" id="MCY0789255.1"/>
    </source>
</evidence>
<dbReference type="EMBL" id="JAPNMI010000003">
    <property type="protein sequence ID" value="MCY0789255.1"/>
    <property type="molecule type" value="Genomic_DNA"/>
</dbReference>
<accession>A0A9Q4GSV5</accession>
<protein>
    <submittedName>
        <fullName evidence="2">FliM/FliN family flagellar motor switch protein</fullName>
    </submittedName>
</protein>
<dbReference type="Pfam" id="PF01052">
    <property type="entry name" value="FliMN_C"/>
    <property type="match status" value="1"/>
</dbReference>
<feature type="domain" description="Flagellar motor switch protein FliN-like C-terminal" evidence="1">
    <location>
        <begin position="223"/>
        <end position="289"/>
    </location>
</feature>